<dbReference type="RefSeq" id="WP_165139970.1">
    <property type="nucleotide sequence ID" value="NZ_JAALLT010000002.1"/>
</dbReference>
<feature type="domain" description="Two component regulator three Y" evidence="4">
    <location>
        <begin position="663"/>
        <end position="724"/>
    </location>
</feature>
<dbReference type="EMBL" id="JAALLT010000002">
    <property type="protein sequence ID" value="NGP75999.1"/>
    <property type="molecule type" value="Genomic_DNA"/>
</dbReference>
<comment type="caution">
    <text evidence="6">The sequence shown here is derived from an EMBL/GenBank/DDBJ whole genome shotgun (WGS) entry which is preliminary data.</text>
</comment>
<dbReference type="Pfam" id="PF07494">
    <property type="entry name" value="Reg_prop"/>
    <property type="match status" value="6"/>
</dbReference>
<organism evidence="6 7">
    <name type="scientific">Halalkalibaculum roseum</name>
    <dbReference type="NCBI Taxonomy" id="2709311"/>
    <lineage>
        <taxon>Bacteria</taxon>
        <taxon>Pseudomonadati</taxon>
        <taxon>Balneolota</taxon>
        <taxon>Balneolia</taxon>
        <taxon>Balneolales</taxon>
        <taxon>Balneolaceae</taxon>
        <taxon>Halalkalibaculum</taxon>
    </lineage>
</organism>
<protein>
    <recommendedName>
        <fullName evidence="8">Two component regulator propeller</fullName>
    </recommendedName>
</protein>
<dbReference type="InterPro" id="IPR036116">
    <property type="entry name" value="FN3_sf"/>
</dbReference>
<dbReference type="AlphaFoldDB" id="A0A6M1SLW6"/>
<dbReference type="InterPro" id="IPR003961">
    <property type="entry name" value="FN3_dom"/>
</dbReference>
<dbReference type="Pfam" id="PF07730">
    <property type="entry name" value="HisKA_3"/>
    <property type="match status" value="1"/>
</dbReference>
<keyword evidence="2" id="KW-0812">Transmembrane</keyword>
<dbReference type="Pfam" id="PF07495">
    <property type="entry name" value="Y_Y_Y"/>
    <property type="match status" value="1"/>
</dbReference>
<dbReference type="SUPFAM" id="SSF63829">
    <property type="entry name" value="Calcium-dependent phosphotriesterase"/>
    <property type="match status" value="3"/>
</dbReference>
<evidence type="ECO:0000259" key="3">
    <source>
        <dbReference type="Pfam" id="PF02518"/>
    </source>
</evidence>
<evidence type="ECO:0000259" key="4">
    <source>
        <dbReference type="Pfam" id="PF07495"/>
    </source>
</evidence>
<feature type="domain" description="Signal transduction histidine kinase subgroup 3 dimerisation and phosphoacceptor" evidence="5">
    <location>
        <begin position="765"/>
        <end position="822"/>
    </location>
</feature>
<feature type="domain" description="Histidine kinase/HSP90-like ATPase" evidence="3">
    <location>
        <begin position="871"/>
        <end position="948"/>
    </location>
</feature>
<dbReference type="SUPFAM" id="SSF49265">
    <property type="entry name" value="Fibronectin type III"/>
    <property type="match status" value="1"/>
</dbReference>
<dbReference type="Gene3D" id="2.60.40.10">
    <property type="entry name" value="Immunoglobulins"/>
    <property type="match status" value="1"/>
</dbReference>
<dbReference type="InterPro" id="IPR013783">
    <property type="entry name" value="Ig-like_fold"/>
</dbReference>
<reference evidence="6 7" key="1">
    <citation type="submission" date="2020-02" db="EMBL/GenBank/DDBJ databases">
        <title>Balneolaceae bacterium YR4-1, complete genome.</title>
        <authorList>
            <person name="Li Y."/>
            <person name="Wu S."/>
        </authorList>
    </citation>
    <scope>NUCLEOTIDE SEQUENCE [LARGE SCALE GENOMIC DNA]</scope>
    <source>
        <strain evidence="6 7">YR4-1</strain>
    </source>
</reference>
<dbReference type="Proteomes" id="UP000473278">
    <property type="component" value="Unassembled WGS sequence"/>
</dbReference>
<name>A0A6M1SLW6_9BACT</name>
<dbReference type="InterPro" id="IPR011110">
    <property type="entry name" value="Reg_prop"/>
</dbReference>
<evidence type="ECO:0000256" key="2">
    <source>
        <dbReference type="SAM" id="Phobius"/>
    </source>
</evidence>
<sequence>MKRLLLLILLISVALPAFSQILPFRSYSIERGLSEAVVNEMMQDDEGWLWIATGYGLNRFDGFQFTNYYEENGLLSNKIHALFQDEDGLIWIGTGAGVNIIEDDSITTHPDLSALESSSILEIFEDDRGEFWFATDGQGVWHYDTAGNLTQYGEVNGMGDDRVRDVVEDREGTLWFATRDGLTSLKDGNFRTYRMNDGLPDDKLRDLHLDKEGELWIATRGGLSHFTDGSFQNYTETDGLINNRIQSLSPDKEDGLWLGTEEGVSHFVDGNFKNYSVEQGLSNNIVHATLLDREENIWFGTFGGGISVFFGDHIRNYTIEEGLSNNVITSIIEDRDGNHWITSYGGGISKYDGETFTNYLEQDGLVDNKVYKAIVDRENRIVIGTRWGLSILHNGSFYNFDETELPYRKIRALAEGDEGEGFWLGTYGEGILHLKDGKFRHLQEQDGLANNTVLSVERGDDGSIWFATYGGVSRYLDGEFTNYTIRDGLPNNGILDILTDRDGNMWFSTFSGISMLDGEEFVTITEEQGLPDEVCYFILQDDEGIFWIGTKIGVVRFDYEVYREATNEGEQRKAFKLITQDQGLIANETNAGAGYKDDSGILWFGTVGGLTRFDPSRAPMNSAPPKVHIENVNISGEPVADRRKVRVSSENKNIGIDFIGISFSAPEQVLYEYRLRGSGEGWQQTNRRSVRYSALLPGDYTFQVRAQNNDGLWSEETATLSFTVMAPFWMQWWFIMLVIVVLVGIMFFIYNYYRVKKMVDIERMRVRIASDLHDDVGSALTEIALQSDFLQTTDVGDQVKQSLDQIGTQSRKIVSSLDDIVWSIDARNDTLGDLTDRMQDYINNVLPQKEVTYQFDDLDMSEKITVSMKENLYLIFKEAVNNIAKHSDADKVEVILKDRNGSFDLYIHDNGQGIKPERKSGQGLRNMEMRAKRIDAGIEFENGEGFTVHVFGKGM</sequence>
<dbReference type="InterPro" id="IPR011123">
    <property type="entry name" value="Y_Y_Y"/>
</dbReference>
<dbReference type="GO" id="GO:0046983">
    <property type="term" value="F:protein dimerization activity"/>
    <property type="evidence" value="ECO:0007669"/>
    <property type="project" value="InterPro"/>
</dbReference>
<dbReference type="CDD" id="cd16917">
    <property type="entry name" value="HATPase_UhpB-NarQ-NarX-like"/>
    <property type="match status" value="1"/>
</dbReference>
<accession>A0A6M1SLW6</accession>
<dbReference type="SUPFAM" id="SSF55874">
    <property type="entry name" value="ATPase domain of HSP90 chaperone/DNA topoisomerase II/histidine kinase"/>
    <property type="match status" value="1"/>
</dbReference>
<dbReference type="PANTHER" id="PTHR43547:SF2">
    <property type="entry name" value="HYBRID SIGNAL TRANSDUCTION HISTIDINE KINASE C"/>
    <property type="match status" value="1"/>
</dbReference>
<dbReference type="Pfam" id="PF02518">
    <property type="entry name" value="HATPase_c"/>
    <property type="match status" value="1"/>
</dbReference>
<dbReference type="Gene3D" id="3.30.565.10">
    <property type="entry name" value="Histidine kinase-like ATPase, C-terminal domain"/>
    <property type="match status" value="1"/>
</dbReference>
<dbReference type="InterPro" id="IPR011712">
    <property type="entry name" value="Sig_transdc_His_kin_sub3_dim/P"/>
</dbReference>
<dbReference type="GO" id="GO:0016020">
    <property type="term" value="C:membrane"/>
    <property type="evidence" value="ECO:0007669"/>
    <property type="project" value="InterPro"/>
</dbReference>
<dbReference type="Gene3D" id="1.20.5.1930">
    <property type="match status" value="1"/>
</dbReference>
<dbReference type="PANTHER" id="PTHR43547">
    <property type="entry name" value="TWO-COMPONENT HISTIDINE KINASE"/>
    <property type="match status" value="1"/>
</dbReference>
<dbReference type="CDD" id="cd00063">
    <property type="entry name" value="FN3"/>
    <property type="match status" value="1"/>
</dbReference>
<proteinExistence type="predicted"/>
<keyword evidence="7" id="KW-1185">Reference proteome</keyword>
<feature type="transmembrane region" description="Helical" evidence="2">
    <location>
        <begin position="732"/>
        <end position="753"/>
    </location>
</feature>
<keyword evidence="2" id="KW-1133">Transmembrane helix</keyword>
<dbReference type="InterPro" id="IPR015943">
    <property type="entry name" value="WD40/YVTN_repeat-like_dom_sf"/>
</dbReference>
<evidence type="ECO:0000313" key="7">
    <source>
        <dbReference type="Proteomes" id="UP000473278"/>
    </source>
</evidence>
<evidence type="ECO:0000256" key="1">
    <source>
        <dbReference type="ARBA" id="ARBA00022553"/>
    </source>
</evidence>
<evidence type="ECO:0008006" key="8">
    <source>
        <dbReference type="Google" id="ProtNLM"/>
    </source>
</evidence>
<keyword evidence="2" id="KW-0472">Membrane</keyword>
<dbReference type="InterPro" id="IPR036890">
    <property type="entry name" value="HATPase_C_sf"/>
</dbReference>
<evidence type="ECO:0000313" key="6">
    <source>
        <dbReference type="EMBL" id="NGP75999.1"/>
    </source>
</evidence>
<gene>
    <name evidence="6" type="ORF">G3570_05120</name>
</gene>
<dbReference type="Gene3D" id="2.130.10.10">
    <property type="entry name" value="YVTN repeat-like/Quinoprotein amine dehydrogenase"/>
    <property type="match status" value="4"/>
</dbReference>
<dbReference type="InterPro" id="IPR003594">
    <property type="entry name" value="HATPase_dom"/>
</dbReference>
<evidence type="ECO:0000259" key="5">
    <source>
        <dbReference type="Pfam" id="PF07730"/>
    </source>
</evidence>
<dbReference type="GO" id="GO:0000155">
    <property type="term" value="F:phosphorelay sensor kinase activity"/>
    <property type="evidence" value="ECO:0007669"/>
    <property type="project" value="InterPro"/>
</dbReference>
<keyword evidence="1" id="KW-0597">Phosphoprotein</keyword>